<dbReference type="PANTHER" id="PTHR46141">
    <property type="entry name" value="SODIUM LEAK CHANNEL NON-SELECTIVE PROTEIN"/>
    <property type="match status" value="1"/>
</dbReference>
<feature type="compositionally biased region" description="Acidic residues" evidence="5">
    <location>
        <begin position="1363"/>
        <end position="1374"/>
    </location>
</feature>
<dbReference type="Gene3D" id="1.10.287.70">
    <property type="match status" value="2"/>
</dbReference>
<evidence type="ECO:0000256" key="2">
    <source>
        <dbReference type="ARBA" id="ARBA00022692"/>
    </source>
</evidence>
<evidence type="ECO:0000313" key="10">
    <source>
        <dbReference type="WBParaSite" id="maker-uti_cns_0016680-snap-gene-0.2-mRNA-1"/>
    </source>
</evidence>
<feature type="compositionally biased region" description="Basic residues" evidence="5">
    <location>
        <begin position="1324"/>
        <end position="1339"/>
    </location>
</feature>
<dbReference type="Proteomes" id="UP000095280">
    <property type="component" value="Unplaced"/>
</dbReference>
<feature type="transmembrane region" description="Helical" evidence="6">
    <location>
        <begin position="12"/>
        <end position="31"/>
    </location>
</feature>
<proteinExistence type="predicted"/>
<feature type="region of interest" description="Disordered" evidence="5">
    <location>
        <begin position="1062"/>
        <end position="1204"/>
    </location>
</feature>
<keyword evidence="4 6" id="KW-0472">Membrane</keyword>
<sequence length="1977" mass="219680">TKPVRRVLCPLGGPQIVLSLFIAVILDNLELGEDVKKLKQRKMREISAETQQKLPLRLRVFEKFPNRPQMISLGRLIGDFLLPRIRDSFMRQFADDAAVAVDMDTTDDRAEPQADGPPAKLHNLLNNEGKLMAVNFLLEENSRIRLESGCLDRLELGDIAHRSLLGVQHQIRQHDRRSRGRPLLSELASKPGHAGKPSVSVDSASLGQATAGQNGVSGTAATFQLTSARRNAGQPRSAGSNPQDQDMRRLQQKALQAERLRTQQEAELRENHPFFDKPLFAVGRESRLRDLCKRLVDARYDPSGGNETELKSLLRDKGALRLLGLVTYLDWVMIAVTVLSITCMTFETLNERVMNTAWLRAAEYIFFVAMTTELTLKVVANGFFFTPMALVRDFDGVLDLFIYATSLLYMCYMLHVKTVRPGSIEQWLMVFRCLRPLRIFSLVPQLRRVVYELVRGFREIFMVSVLLFVFIFIFAIYGVHLFGGRLGICNDRSKTTKEECVGTFEREVFVTRLRLEGQPPRILVPRVWANPRNFNFDTIGGALLALFEVLSLEGWVDVRDILMSRVHPSHADYIHLFVFIGCLIGLTLFVGVVVANYSENKGTALLTVDQRRWLDLKGRIKLTQPLRIPPRPNVLRGGKWDRARARVYDVVQSARFKRFYTVVVILNCFLLYLPWLDDLMVDKQTNYTKYSVSQVLAMCAVTCTLLFVAEACMKCIGLTFSGYWQSWRNRFDASVTVAGVLWLVLLVTSLGRQDAQLRSFAEDFGWFVVVFRLFTLAGKHPTLKMLMLTVLMSTFKSFFIILGMFLLLLVYALSGVILFGNANFSHCWRATLLLLRIVTGEDWNKIMHDCMVAPPFCKTSTKFGNSLWNSNCGNSQASLVYFCSFYIIISYIMLNILVAIIMENFSLFYTNDEDALLSHTDIRQFQNTWNLLDDSRRGSISLRKCKILLRMLTGRLQIIDSGKLVLTKQLFKHMIYELEKLHGPGDVSFHDVLIMVAYRSVDIRKSLQLPELLARQELEFTIEEEVAKQTIKDWLDSCVKRKRAHEASISCVFGHLRASNPPADLLPTPSPSQPEPPSVDKSGCAAAAAAEKEESLSRKPSGGGYFESDDLGGGSGRPASLTMGAKRRRPARAANPPGGDCVGDGGEVAYEDPGGTGDGPDSTGAEDASNDADYDDENRDVIGGIERRHTPRRPAAAARRKRRSVTHFAHSSCQEVKDWWKSNMLLGPADGLVAKDLEDAFDEEDFCAQFFRAANIKQDMATSKAPPVLTADDGDGSDSDCQIVGCTLSPPKKQPSRQSSLFDFFGPKSAGCGGGGETESASQKKNRPQQKQKENRRKRSLEFDDLDHFASGSIEQRRKAEAEADAAADEDDEATRDSTAADAVEQPYYARWFAHIVSTVSEDADLAFLFSPEQRHLLAAAARLSPERPELRLLARLLCRARRFHRPGRLRYPELGALPELAAAGLAELGLVESLAEASPAPELAELLSLCSCPELIDVAKRLGGGVASSLVRAGRRRDGLTRTLLRASANSLSGGAFCSTPRPAAACRVRRAVLAAIGPAWRLRPAAADLLEAAFLAFHIELHDTEAANVFQLGAEPGPLPAELVQGKATAYRSLYPDPAALLAYLEAVRLERRLRDLQQRRQFLQLEDAFTEAGWPGRLQRAIDGSDGGCLSRLAESVPVHLRRFTELGAVFRAADIRAATLERLRRYPEAVRQYNLLLGQQVLLTRSRHRRHLRLALLLDRHQRDPSAAFSVISRALAEPGLCPAARRELAQRAASLAARTGVPSTCPLVAAALAEQPQEPPARAEIYGATVSHSLPGRVNVFLESGAGAGEDAVVCSVERVALDHYRSLDGGAFPRGLHAEGAPFHALFFLLQREALFAPLPGAFLSRYQRRAPLDLRYPAQFLAAGGRRAALEAGLRRLRSAELQEAGRLELLIRQEAERDPGLLLGERVSLDDLCSLAEALPRDLLTGILA</sequence>
<feature type="region of interest" description="Disordered" evidence="5">
    <location>
        <begin position="228"/>
        <end position="249"/>
    </location>
</feature>
<keyword evidence="9" id="KW-1185">Reference proteome</keyword>
<feature type="domain" description="Ion transport" evidence="7">
    <location>
        <begin position="328"/>
        <end position="601"/>
    </location>
</feature>
<keyword evidence="2 6" id="KW-0812">Transmembrane</keyword>
<dbReference type="WBParaSite" id="maker-uti_cns_0016680-snap-gene-0.2-mRNA-1">
    <property type="protein sequence ID" value="maker-uti_cns_0016680-snap-gene-0.2-mRNA-1"/>
    <property type="gene ID" value="maker-uti_cns_0016680-snap-gene-0.2"/>
</dbReference>
<evidence type="ECO:0000313" key="9">
    <source>
        <dbReference type="Proteomes" id="UP000095280"/>
    </source>
</evidence>
<evidence type="ECO:0000259" key="8">
    <source>
        <dbReference type="Pfam" id="PF21170"/>
    </source>
</evidence>
<evidence type="ECO:0000256" key="3">
    <source>
        <dbReference type="ARBA" id="ARBA00022989"/>
    </source>
</evidence>
<feature type="transmembrane region" description="Helical" evidence="6">
    <location>
        <begin position="361"/>
        <end position="385"/>
    </location>
</feature>
<feature type="domain" description="Ion transport" evidence="7">
    <location>
        <begin position="656"/>
        <end position="910"/>
    </location>
</feature>
<evidence type="ECO:0000256" key="1">
    <source>
        <dbReference type="ARBA" id="ARBA00004141"/>
    </source>
</evidence>
<feature type="compositionally biased region" description="Pro residues" evidence="5">
    <location>
        <begin position="1068"/>
        <end position="1077"/>
    </location>
</feature>
<dbReference type="GO" id="GO:0032230">
    <property type="term" value="P:positive regulation of synaptic transmission, GABAergic"/>
    <property type="evidence" value="ECO:0007669"/>
    <property type="project" value="TreeGrafter"/>
</dbReference>
<keyword evidence="3 6" id="KW-1133">Transmembrane helix</keyword>
<feature type="transmembrane region" description="Helical" evidence="6">
    <location>
        <begin position="460"/>
        <end position="482"/>
    </location>
</feature>
<dbReference type="InterPro" id="IPR027359">
    <property type="entry name" value="Volt_channel_dom_sf"/>
</dbReference>
<feature type="domain" description="Fanconi-associated nuclease 1-like TPR" evidence="8">
    <location>
        <begin position="1675"/>
        <end position="1780"/>
    </location>
</feature>
<feature type="transmembrane region" description="Helical" evidence="6">
    <location>
        <begin position="658"/>
        <end position="675"/>
    </location>
</feature>
<feature type="transmembrane region" description="Helical" evidence="6">
    <location>
        <begin position="798"/>
        <end position="819"/>
    </location>
</feature>
<feature type="transmembrane region" description="Helical" evidence="6">
    <location>
        <begin position="730"/>
        <end position="748"/>
    </location>
</feature>
<dbReference type="GO" id="GO:0005886">
    <property type="term" value="C:plasma membrane"/>
    <property type="evidence" value="ECO:0007669"/>
    <property type="project" value="TreeGrafter"/>
</dbReference>
<feature type="transmembrane region" description="Helical" evidence="6">
    <location>
        <begin position="573"/>
        <end position="597"/>
    </location>
</feature>
<feature type="region of interest" description="Disordered" evidence="5">
    <location>
        <begin position="1312"/>
        <end position="1381"/>
    </location>
</feature>
<dbReference type="Pfam" id="PF21170">
    <property type="entry name" value="FAN1_TPR"/>
    <property type="match status" value="1"/>
</dbReference>
<dbReference type="InterPro" id="IPR049126">
    <property type="entry name" value="FAN1-like_TPR"/>
</dbReference>
<feature type="transmembrane region" description="Helical" evidence="6">
    <location>
        <begin position="879"/>
        <end position="902"/>
    </location>
</feature>
<feature type="compositionally biased region" description="Acidic residues" evidence="5">
    <location>
        <begin position="1168"/>
        <end position="1178"/>
    </location>
</feature>
<dbReference type="PANTHER" id="PTHR46141:SF1">
    <property type="entry name" value="SODIUM LEAK CHANNEL NALCN"/>
    <property type="match status" value="1"/>
</dbReference>
<feature type="region of interest" description="Disordered" evidence="5">
    <location>
        <begin position="1281"/>
        <end position="1300"/>
    </location>
</feature>
<dbReference type="Gene3D" id="1.20.120.350">
    <property type="entry name" value="Voltage-gated potassium channels. Chain C"/>
    <property type="match status" value="2"/>
</dbReference>
<accession>A0A1I8IU72</accession>
<evidence type="ECO:0000259" key="7">
    <source>
        <dbReference type="Pfam" id="PF00520"/>
    </source>
</evidence>
<dbReference type="GO" id="GO:0032224">
    <property type="term" value="P:positive regulation of synaptic transmission, cholinergic"/>
    <property type="evidence" value="ECO:0007669"/>
    <property type="project" value="TreeGrafter"/>
</dbReference>
<feature type="transmembrane region" description="Helical" evidence="6">
    <location>
        <begin position="695"/>
        <end position="724"/>
    </location>
</feature>
<dbReference type="GO" id="GO:0005261">
    <property type="term" value="F:monoatomic cation channel activity"/>
    <property type="evidence" value="ECO:0007669"/>
    <property type="project" value="InterPro"/>
</dbReference>
<dbReference type="InterPro" id="IPR028823">
    <property type="entry name" value="NALCN"/>
</dbReference>
<comment type="subcellular location">
    <subcellularLocation>
        <location evidence="1">Membrane</location>
        <topology evidence="1">Multi-pass membrane protein</topology>
    </subcellularLocation>
</comment>
<feature type="compositionally biased region" description="Gly residues" evidence="5">
    <location>
        <begin position="1101"/>
        <end position="1116"/>
    </location>
</feature>
<dbReference type="Pfam" id="PF00520">
    <property type="entry name" value="Ion_trans"/>
    <property type="match status" value="2"/>
</dbReference>
<feature type="transmembrane region" description="Helical" evidence="6">
    <location>
        <begin position="397"/>
        <end position="415"/>
    </location>
</feature>
<evidence type="ECO:0000256" key="5">
    <source>
        <dbReference type="SAM" id="MobiDB-lite"/>
    </source>
</evidence>
<dbReference type="InterPro" id="IPR005821">
    <property type="entry name" value="Ion_trans_dom"/>
</dbReference>
<reference evidence="10" key="1">
    <citation type="submission" date="2016-11" db="UniProtKB">
        <authorList>
            <consortium name="WormBaseParasite"/>
        </authorList>
    </citation>
    <scope>IDENTIFICATION</scope>
</reference>
<evidence type="ECO:0000256" key="6">
    <source>
        <dbReference type="SAM" id="Phobius"/>
    </source>
</evidence>
<evidence type="ECO:0000256" key="4">
    <source>
        <dbReference type="ARBA" id="ARBA00023136"/>
    </source>
</evidence>
<dbReference type="SUPFAM" id="SSF81324">
    <property type="entry name" value="Voltage-gated potassium channels"/>
    <property type="match status" value="2"/>
</dbReference>
<organism evidence="9 10">
    <name type="scientific">Macrostomum lignano</name>
    <dbReference type="NCBI Taxonomy" id="282301"/>
    <lineage>
        <taxon>Eukaryota</taxon>
        <taxon>Metazoa</taxon>
        <taxon>Spiralia</taxon>
        <taxon>Lophotrochozoa</taxon>
        <taxon>Platyhelminthes</taxon>
        <taxon>Rhabditophora</taxon>
        <taxon>Macrostomorpha</taxon>
        <taxon>Macrostomida</taxon>
        <taxon>Macrostomidae</taxon>
        <taxon>Macrostomum</taxon>
    </lineage>
</organism>
<feature type="transmembrane region" description="Helical" evidence="6">
    <location>
        <begin position="319"/>
        <end position="341"/>
    </location>
</feature>
<protein>
    <submittedName>
        <fullName evidence="10">Ion_trans domain-containing protein</fullName>
    </submittedName>
</protein>
<name>A0A1I8IU72_9PLAT</name>